<dbReference type="OrthoDB" id="161128at2"/>
<gene>
    <name evidence="1" type="ORF">FGD71_027030</name>
</gene>
<proteinExistence type="predicted"/>
<organism evidence="1 2">
    <name type="scientific">Streptomyces sporangiiformans</name>
    <dbReference type="NCBI Taxonomy" id="2315329"/>
    <lineage>
        <taxon>Bacteria</taxon>
        <taxon>Bacillati</taxon>
        <taxon>Actinomycetota</taxon>
        <taxon>Actinomycetes</taxon>
        <taxon>Kitasatosporales</taxon>
        <taxon>Streptomycetaceae</taxon>
        <taxon>Streptomyces</taxon>
    </lineage>
</organism>
<comment type="caution">
    <text evidence="1">The sequence shown here is derived from an EMBL/GenBank/DDBJ whole genome shotgun (WGS) entry which is preliminary data.</text>
</comment>
<name>A0A505D8J0_9ACTN</name>
<reference evidence="1 2" key="1">
    <citation type="submission" date="2019-06" db="EMBL/GenBank/DDBJ databases">
        <title>Streptomyces sporangiiformans sp. nov., a novel actinomycete isolated from soil in Mount Song.</title>
        <authorList>
            <person name="Han L."/>
        </authorList>
    </citation>
    <scope>NUCLEOTIDE SEQUENCE [LARGE SCALE GENOMIC DNA]</scope>
    <source>
        <strain evidence="1 2">NEAU-SSA 1</strain>
    </source>
</reference>
<dbReference type="Proteomes" id="UP000317378">
    <property type="component" value="Unassembled WGS sequence"/>
</dbReference>
<dbReference type="EMBL" id="VCHX02000163">
    <property type="protein sequence ID" value="TPQ19197.1"/>
    <property type="molecule type" value="Genomic_DNA"/>
</dbReference>
<dbReference type="AlphaFoldDB" id="A0A505D8J0"/>
<dbReference type="RefSeq" id="WP_119103136.1">
    <property type="nucleotide sequence ID" value="NZ_QXMJ01000163.1"/>
</dbReference>
<sequence length="104" mass="11798">MIDTETETSYLVCSCGGEQLHRLTYVHGCLLTITCEQCGKTTAMPRELVLGQYARDFRCRLWRLPAKVRSGVSDQPVHFLLTLPLKMVGKVDQTLREVKLISRS</sequence>
<protein>
    <submittedName>
        <fullName evidence="1">Uncharacterized protein</fullName>
    </submittedName>
</protein>
<evidence type="ECO:0000313" key="1">
    <source>
        <dbReference type="EMBL" id="TPQ19197.1"/>
    </source>
</evidence>
<evidence type="ECO:0000313" key="2">
    <source>
        <dbReference type="Proteomes" id="UP000317378"/>
    </source>
</evidence>
<keyword evidence="2" id="KW-1185">Reference proteome</keyword>
<accession>A0A505D8J0</accession>